<feature type="compositionally biased region" description="Low complexity" evidence="12">
    <location>
        <begin position="1351"/>
        <end position="1380"/>
    </location>
</feature>
<comment type="similarity">
    <text evidence="2">Belongs to the ABC transporter superfamily. ABCG family. Eye pigment precursor importer (TC 3.A.1.204) subfamily.</text>
</comment>
<gene>
    <name evidence="16" type="ORF">Hypma_014910</name>
</gene>
<evidence type="ECO:0000256" key="6">
    <source>
        <dbReference type="ARBA" id="ARBA00022741"/>
    </source>
</evidence>
<evidence type="ECO:0000256" key="4">
    <source>
        <dbReference type="ARBA" id="ARBA00022692"/>
    </source>
</evidence>
<feature type="compositionally biased region" description="Polar residues" evidence="12">
    <location>
        <begin position="1318"/>
        <end position="1331"/>
    </location>
</feature>
<dbReference type="InterPro" id="IPR027417">
    <property type="entry name" value="P-loop_NTPase"/>
</dbReference>
<dbReference type="GO" id="GO:0005789">
    <property type="term" value="C:endoplasmic reticulum membrane"/>
    <property type="evidence" value="ECO:0007669"/>
    <property type="project" value="UniProtKB-SubCell"/>
</dbReference>
<evidence type="ECO:0000259" key="15">
    <source>
        <dbReference type="PROSITE" id="PS50893"/>
    </source>
</evidence>
<dbReference type="InterPro" id="IPR003439">
    <property type="entry name" value="ABC_transporter-like_ATP-bd"/>
</dbReference>
<feature type="compositionally biased region" description="Pro residues" evidence="12">
    <location>
        <begin position="1390"/>
        <end position="1400"/>
    </location>
</feature>
<feature type="compositionally biased region" description="Polar residues" evidence="12">
    <location>
        <begin position="1405"/>
        <end position="1420"/>
    </location>
</feature>
<feature type="compositionally biased region" description="Basic and acidic residues" evidence="12">
    <location>
        <begin position="1252"/>
        <end position="1274"/>
    </location>
</feature>
<dbReference type="GO" id="GO:0005524">
    <property type="term" value="F:ATP binding"/>
    <property type="evidence" value="ECO:0007669"/>
    <property type="project" value="UniProtKB-KW"/>
</dbReference>
<dbReference type="PANTHER" id="PTHR48041:SF2">
    <property type="entry name" value="ATP-DEPENDENT PERMEASE-RELATED"/>
    <property type="match status" value="1"/>
</dbReference>
<dbReference type="PANTHER" id="PTHR48041">
    <property type="entry name" value="ABC TRANSPORTER G FAMILY MEMBER 28"/>
    <property type="match status" value="1"/>
</dbReference>
<feature type="region of interest" description="Disordered" evidence="12">
    <location>
        <begin position="1241"/>
        <end position="1452"/>
    </location>
</feature>
<feature type="region of interest" description="Disordered" evidence="12">
    <location>
        <begin position="1549"/>
        <end position="1568"/>
    </location>
</feature>
<protein>
    <recommendedName>
        <fullName evidence="15">ABC transporter domain-containing protein</fullName>
    </recommendedName>
</protein>
<keyword evidence="11" id="KW-0325">Glycoprotein</keyword>
<dbReference type="Pfam" id="PF19055">
    <property type="entry name" value="ABC2_membrane_7"/>
    <property type="match status" value="1"/>
</dbReference>
<evidence type="ECO:0000256" key="10">
    <source>
        <dbReference type="ARBA" id="ARBA00023136"/>
    </source>
</evidence>
<organism evidence="16 17">
    <name type="scientific">Hypsizygus marmoreus</name>
    <name type="common">White beech mushroom</name>
    <name type="synonym">Agaricus marmoreus</name>
    <dbReference type="NCBI Taxonomy" id="39966"/>
    <lineage>
        <taxon>Eukaryota</taxon>
        <taxon>Fungi</taxon>
        <taxon>Dikarya</taxon>
        <taxon>Basidiomycota</taxon>
        <taxon>Agaricomycotina</taxon>
        <taxon>Agaricomycetes</taxon>
        <taxon>Agaricomycetidae</taxon>
        <taxon>Agaricales</taxon>
        <taxon>Tricholomatineae</taxon>
        <taxon>Lyophyllaceae</taxon>
        <taxon>Hypsizygus</taxon>
    </lineage>
</organism>
<dbReference type="EMBL" id="LUEZ02000010">
    <property type="protein sequence ID" value="RDB29367.1"/>
    <property type="molecule type" value="Genomic_DNA"/>
</dbReference>
<evidence type="ECO:0000256" key="7">
    <source>
        <dbReference type="ARBA" id="ARBA00022824"/>
    </source>
</evidence>
<keyword evidence="3" id="KW-0813">Transport</keyword>
<keyword evidence="4 13" id="KW-0812">Transmembrane</keyword>
<dbReference type="STRING" id="39966.A0A369K939"/>
<evidence type="ECO:0000256" key="9">
    <source>
        <dbReference type="ARBA" id="ARBA00022989"/>
    </source>
</evidence>
<evidence type="ECO:0000313" key="17">
    <source>
        <dbReference type="Proteomes" id="UP000076154"/>
    </source>
</evidence>
<evidence type="ECO:0000256" key="5">
    <source>
        <dbReference type="ARBA" id="ARBA00022729"/>
    </source>
</evidence>
<evidence type="ECO:0000256" key="11">
    <source>
        <dbReference type="ARBA" id="ARBA00023180"/>
    </source>
</evidence>
<dbReference type="GO" id="GO:0140359">
    <property type="term" value="F:ABC-type transporter activity"/>
    <property type="evidence" value="ECO:0007669"/>
    <property type="project" value="InterPro"/>
</dbReference>
<feature type="domain" description="ABC transporter" evidence="15">
    <location>
        <begin position="380"/>
        <end position="620"/>
    </location>
</feature>
<dbReference type="PROSITE" id="PS50893">
    <property type="entry name" value="ABC_TRANSPORTER_2"/>
    <property type="match status" value="1"/>
</dbReference>
<keyword evidence="6" id="KW-0547">Nucleotide-binding</keyword>
<evidence type="ECO:0000256" key="14">
    <source>
        <dbReference type="SAM" id="SignalP"/>
    </source>
</evidence>
<dbReference type="Pfam" id="PF00005">
    <property type="entry name" value="ABC_tran"/>
    <property type="match status" value="1"/>
</dbReference>
<comment type="caution">
    <text evidence="16">The sequence shown here is derived from an EMBL/GenBank/DDBJ whole genome shotgun (WGS) entry which is preliminary data.</text>
</comment>
<dbReference type="PROSITE" id="PS00211">
    <property type="entry name" value="ABC_TRANSPORTER_1"/>
    <property type="match status" value="1"/>
</dbReference>
<dbReference type="Proteomes" id="UP000076154">
    <property type="component" value="Unassembled WGS sequence"/>
</dbReference>
<evidence type="ECO:0000256" key="1">
    <source>
        <dbReference type="ARBA" id="ARBA00004477"/>
    </source>
</evidence>
<feature type="transmembrane region" description="Helical" evidence="13">
    <location>
        <begin position="854"/>
        <end position="876"/>
    </location>
</feature>
<dbReference type="InterPro" id="IPR050352">
    <property type="entry name" value="ABCG_transporters"/>
</dbReference>
<dbReference type="InterPro" id="IPR000742">
    <property type="entry name" value="EGF"/>
</dbReference>
<feature type="transmembrane region" description="Helical" evidence="13">
    <location>
        <begin position="914"/>
        <end position="938"/>
    </location>
</feature>
<keyword evidence="7" id="KW-0256">Endoplasmic reticulum</keyword>
<keyword evidence="5 14" id="KW-0732">Signal</keyword>
<feature type="compositionally biased region" description="Polar residues" evidence="12">
    <location>
        <begin position="1282"/>
        <end position="1307"/>
    </location>
</feature>
<dbReference type="InterPro" id="IPR002049">
    <property type="entry name" value="LE_dom"/>
</dbReference>
<evidence type="ECO:0000256" key="2">
    <source>
        <dbReference type="ARBA" id="ARBA00005814"/>
    </source>
</evidence>
<evidence type="ECO:0000256" key="13">
    <source>
        <dbReference type="SAM" id="Phobius"/>
    </source>
</evidence>
<dbReference type="SUPFAM" id="SSF52540">
    <property type="entry name" value="P-loop containing nucleoside triphosphate hydrolases"/>
    <property type="match status" value="1"/>
</dbReference>
<evidence type="ECO:0000256" key="8">
    <source>
        <dbReference type="ARBA" id="ARBA00022840"/>
    </source>
</evidence>
<feature type="transmembrane region" description="Helical" evidence="13">
    <location>
        <begin position="820"/>
        <end position="842"/>
    </location>
</feature>
<name>A0A369K939_HYPMA</name>
<feature type="transmembrane region" description="Helical" evidence="13">
    <location>
        <begin position="1046"/>
        <end position="1072"/>
    </location>
</feature>
<dbReference type="PROSITE" id="PS00022">
    <property type="entry name" value="EGF_1"/>
    <property type="match status" value="1"/>
</dbReference>
<dbReference type="Gene3D" id="3.40.50.300">
    <property type="entry name" value="P-loop containing nucleotide triphosphate hydrolases"/>
    <property type="match status" value="1"/>
</dbReference>
<dbReference type="InterPro" id="IPR017871">
    <property type="entry name" value="ABC_transporter-like_CS"/>
</dbReference>
<keyword evidence="8" id="KW-0067">ATP-binding</keyword>
<accession>A0A369K939</accession>
<dbReference type="Pfam" id="PF01061">
    <property type="entry name" value="ABC2_membrane"/>
    <property type="match status" value="1"/>
</dbReference>
<feature type="transmembrane region" description="Helical" evidence="13">
    <location>
        <begin position="950"/>
        <end position="974"/>
    </location>
</feature>
<evidence type="ECO:0000313" key="16">
    <source>
        <dbReference type="EMBL" id="RDB29367.1"/>
    </source>
</evidence>
<sequence>MAMFLSLAFLAIIPATSAGLNASLSSTERSNTSFYGGGNISPFSSFIPPEKCPPCFNCLLPVFTCGQYGNCDPYDGQCKCPPGWGGIDCLIPQCDSLADGDQRRLREDGKSCECKDGWGGINCNVCQNDNACAGFPLAGGVSSLGDGDIEPANMTCYKGGETVFNNHQMCEVTNRKILDMLPGRPPQVTFSCDSSDHTCAFQFWTAQVESFYCALEQCSSEIKHGYDANSTIYACDKIKCSCVPGRFICGEDGSVDIGDFLTEEIKGPAAFSCKSGNGCKFEEPAMNDLIDSIFGDPYITLKCEGGECLHYSQVPGYVRPPKPDNSIWLALSAASAGLVVLLASAVFWYAGRAGGGDIGQIRLPDNEAAKLMTDHVPASLHFSSLTYALGSRVILDNISGSVKPGQVMAIMGASGAGKSTFLDILARKRKRGTVSGTTLVNGREVKDVEFKSVMGFVDQEDTLMSTLTVYETVLYSALLRLPRDMSYEAKKYRTLETMNELGILGIKDMRIGDSGRRSISGGEKRRVSIACELVTSPSILFLDEPTSGLDAYNAYNVVDSLVSLARNFNRTVIFTIHQPRSNIVALFDQLIVLAIGKLVYSGEYAKCQDYFTSIGQPCPPGFNIADFLIDMTMHASMDNSVDAVNDSRESLTDETPEDTTNLGDEERGLAHPIPPLPLNNVISRPTSSTPPDAEEETELRTRPNSIASSYGYLKHRTSQLLDAVVPSAKGASPPLTPKLSALVEAYAQSDIAAEIRREGEELRAEVERARTGDRPRGVVGELPDVALETTLLRGRKRASWGTQFRILSGRAFKNLYRDPALLTAHYLSSIALAFICGLFFHNVTNDIAGFQNRLGIFFFTLALFGFSCLSSLGLFANERILFMRERANGYYSSFTYFSSKILFDILPLRLVPPLVFGGIVYGLVGLVPTVAGFWKFMLTLVLFNLTTASVVLWLSIAFASISVASLVGTLVMLFNLLFTGLLINRESVVPAMQWLHTISFFHAAFEALAVNELRYLQLKEVKYGVELDVPAATILSVFGLRAQSFWWPNISLLGIFFVVFTSASFVTLHYFVKEKRPVHPRKSELYKVVAMQRDPPGAVEEPLSPNPNKRQHWLLAICHWPGALLIQFNFVAADGTVSNLSSSLTTTSNNMATFGRNRQSIANIEEQLQNIFNNHPNSHLNDTGEPVIPADNLVDVFKAFSDLYDGVELMNDDETAMLKHLLDANPGLEVTPTILLQFVASKTRHSPPRSPNSDDEKDFGRGRSSERDDDDYHRRSSSSDSNGTSQFYASGSRRSSIGPPQTPTSAKSPFDNERRQRSTPLQSNNAPSSWTKRPAPAHRRKSDAGSRSDSESFSASPSSFGRTPGRSRAPSNPTSPASTSMDLRAFSPVSSPPFGRPPSRPHSRTQSQPSHFMINTSNANAGYHYDAGDRDYASPDDNDHTLDANPLYDYRGQRSDDTFILNSISSLPMPRALEDSDSDREDDALGLVMDRSTASSTASMEPMERLDALQRANTDLGKKLMEAERTMNRKLSEHESELEEMQGRLEELRSELSATKREEKELRSKERQNMSQIAALEIEIAKANKGLDHARSTYTSLQRQYQEQCAASEKYRDDLRQREELIRNLRESASLHDVENAKWAKEHEAYEARIAHLEDELAVAQQAHVQLDEQKQENLLLKETIDRMRFDMDEMRNSAVAATGGGSGHSSAMNSVSKSLGAELLGKMKGGWGMDDEDEMKEVEDAVVSVEVDEEEDTEGEDVIQTIITRKTRKVASRANKIETMTFEETKEYSDSSTQYDPVIFSTSHDTQTDPEPKILRASFSIQTDEPRVETFAVQTEPEPQPLPRITCEMEIQTDEVEEEISRSPSPQHDESMASSSSTIIPPTPKASPHTALEPLHPHDQPPAYNQINAQEQDEWRAIAEALKKWHPGVKIPFEPAPGGISSEAIEEWKALKEELGVECMVIDKIVESSERIPRSPKPRRGGRFYNIYNTYVYGDKGASSSSVSNVAGQVVMWVGASALVLLAVSPYMVPHYSVPGGPTYYDRTAWSSFNSMQAAGEGFSPDGTAAVWNFLGRVGGGAARIARGWPT</sequence>
<feature type="region of interest" description="Disordered" evidence="12">
    <location>
        <begin position="1855"/>
        <end position="1905"/>
    </location>
</feature>
<feature type="chain" id="PRO_5016704444" description="ABC transporter domain-containing protein" evidence="14">
    <location>
        <begin position="19"/>
        <end position="2088"/>
    </location>
</feature>
<feature type="compositionally biased region" description="Polar residues" evidence="12">
    <location>
        <begin position="680"/>
        <end position="690"/>
    </location>
</feature>
<dbReference type="GO" id="GO:0016887">
    <property type="term" value="F:ATP hydrolysis activity"/>
    <property type="evidence" value="ECO:0007669"/>
    <property type="project" value="InterPro"/>
</dbReference>
<dbReference type="CDD" id="cd00055">
    <property type="entry name" value="EGF_Lam"/>
    <property type="match status" value="1"/>
</dbReference>
<dbReference type="SMART" id="SM00382">
    <property type="entry name" value="AAA"/>
    <property type="match status" value="1"/>
</dbReference>
<feature type="compositionally biased region" description="Basic and acidic residues" evidence="12">
    <location>
        <begin position="1426"/>
        <end position="1442"/>
    </location>
</feature>
<comment type="subcellular location">
    <subcellularLocation>
        <location evidence="1">Endoplasmic reticulum membrane</location>
        <topology evidence="1">Multi-pass membrane protein</topology>
    </subcellularLocation>
</comment>
<feature type="region of interest" description="Disordered" evidence="12">
    <location>
        <begin position="641"/>
        <end position="705"/>
    </location>
</feature>
<evidence type="ECO:0000256" key="3">
    <source>
        <dbReference type="ARBA" id="ARBA00022448"/>
    </source>
</evidence>
<reference evidence="16" key="1">
    <citation type="submission" date="2018-04" db="EMBL/GenBank/DDBJ databases">
        <title>Whole genome sequencing of Hypsizygus marmoreus.</title>
        <authorList>
            <person name="Choi I.-G."/>
            <person name="Min B."/>
            <person name="Kim J.-G."/>
            <person name="Kim S."/>
            <person name="Oh Y.-L."/>
            <person name="Kong W.-S."/>
            <person name="Park H."/>
            <person name="Jeong J."/>
            <person name="Song E.-S."/>
        </authorList>
    </citation>
    <scope>NUCLEOTIDE SEQUENCE [LARGE SCALE GENOMIC DNA]</scope>
    <source>
        <strain evidence="16">51987-8</strain>
    </source>
</reference>
<dbReference type="CDD" id="cd03213">
    <property type="entry name" value="ABCG_EPDR"/>
    <property type="match status" value="1"/>
</dbReference>
<proteinExistence type="inferred from homology"/>
<keyword evidence="9 13" id="KW-1133">Transmembrane helix</keyword>
<feature type="signal peptide" evidence="14">
    <location>
        <begin position="1"/>
        <end position="18"/>
    </location>
</feature>
<dbReference type="InterPro" id="IPR043926">
    <property type="entry name" value="ABCG_dom"/>
</dbReference>
<dbReference type="InParanoid" id="A0A369K939"/>
<evidence type="ECO:0000256" key="12">
    <source>
        <dbReference type="SAM" id="MobiDB-lite"/>
    </source>
</evidence>
<keyword evidence="17" id="KW-1185">Reference proteome</keyword>
<dbReference type="InterPro" id="IPR003593">
    <property type="entry name" value="AAA+_ATPase"/>
</dbReference>
<dbReference type="OrthoDB" id="66620at2759"/>
<dbReference type="FunFam" id="3.40.50.300:FF:000702">
    <property type="entry name" value="ABC transporter (Adp1)"/>
    <property type="match status" value="1"/>
</dbReference>
<keyword evidence="10 13" id="KW-0472">Membrane</keyword>
<dbReference type="InterPro" id="IPR013525">
    <property type="entry name" value="ABC2_TM"/>
</dbReference>